<dbReference type="Proteomes" id="UP000198870">
    <property type="component" value="Unassembled WGS sequence"/>
</dbReference>
<dbReference type="OrthoDB" id="5421164at2"/>
<evidence type="ECO:0000313" key="2">
    <source>
        <dbReference type="Proteomes" id="UP000198870"/>
    </source>
</evidence>
<keyword evidence="2" id="KW-1185">Reference proteome</keyword>
<sequence length="98" mass="10740">MGQIPAGKRGQAKDGARLCTSLLWHLAEKGHSPDEIHRMVKDVFHLIRDGGSFTVAIVNEAMEGRGWPPAVLDETTFNMMVGLFESEMGFSVTSHSVN</sequence>
<proteinExistence type="predicted"/>
<evidence type="ECO:0000313" key="1">
    <source>
        <dbReference type="EMBL" id="SCY84656.1"/>
    </source>
</evidence>
<dbReference type="RefSeq" id="WP_092215072.1">
    <property type="nucleotide sequence ID" value="NZ_FMUX01000026.1"/>
</dbReference>
<dbReference type="AlphaFoldDB" id="A0A1G5J8H6"/>
<name>A0A1G5J8H6_9BACT</name>
<dbReference type="EMBL" id="FMUX01000026">
    <property type="protein sequence ID" value="SCY84656.1"/>
    <property type="molecule type" value="Genomic_DNA"/>
</dbReference>
<organism evidence="1 2">
    <name type="scientific">Desulfoluna spongiiphila</name>
    <dbReference type="NCBI Taxonomy" id="419481"/>
    <lineage>
        <taxon>Bacteria</taxon>
        <taxon>Pseudomonadati</taxon>
        <taxon>Thermodesulfobacteriota</taxon>
        <taxon>Desulfobacteria</taxon>
        <taxon>Desulfobacterales</taxon>
        <taxon>Desulfolunaceae</taxon>
        <taxon>Desulfoluna</taxon>
    </lineage>
</organism>
<accession>A0A1G5J8H6</accession>
<protein>
    <submittedName>
        <fullName evidence="1">Uncharacterized protein</fullName>
    </submittedName>
</protein>
<gene>
    <name evidence="1" type="ORF">SAMN05216233_12637</name>
</gene>
<reference evidence="1 2" key="1">
    <citation type="submission" date="2016-10" db="EMBL/GenBank/DDBJ databases">
        <authorList>
            <person name="de Groot N.N."/>
        </authorList>
    </citation>
    <scope>NUCLEOTIDE SEQUENCE [LARGE SCALE GENOMIC DNA]</scope>
    <source>
        <strain evidence="1 2">AA1</strain>
    </source>
</reference>